<evidence type="ECO:0000313" key="3">
    <source>
        <dbReference type="EMBL" id="MBD2699592.1"/>
    </source>
</evidence>
<evidence type="ECO:0000313" key="4">
    <source>
        <dbReference type="Proteomes" id="UP000598820"/>
    </source>
</evidence>
<dbReference type="Proteomes" id="UP000598820">
    <property type="component" value="Unassembled WGS sequence"/>
</dbReference>
<proteinExistence type="predicted"/>
<sequence length="360" mass="39505">MKKFAFLVHLRSNYNKDLKHMAAPLGWIPDSVYRYALRNRPLPPFIWSDVTLTPGATEPEGYIIMLPYSGRQLLEQQKLMVPLVEQAAKLAASKGAEIMGLGALSSPITMGGKLVENNPHLSVTNGNAYTAVITHERIAQLIDESPAYRPVVALVGATGSVGSLVCKLLAKHNPEAEYLLVARNERRLVDLASEMTETNFEVKPTTSQHIDDVKRADIVVLLTSASDCLLQSSHLKPNAVVLDDTQPRNTHPRLLTERPDVTIIDGGLVSVPHLKTNNRGIGLPRGLSYACLAETMLLAKAGYEGNFSIGNPTLEQAEYIRTVSQQFSHLGFDVAPDHSFGRRIAQPTYTHNSRESLAEL</sequence>
<dbReference type="InterPro" id="IPR036291">
    <property type="entry name" value="NAD(P)-bd_dom_sf"/>
</dbReference>
<accession>A0A926XT93</accession>
<evidence type="ECO:0000259" key="2">
    <source>
        <dbReference type="Pfam" id="PF01488"/>
    </source>
</evidence>
<reference evidence="3" key="1">
    <citation type="submission" date="2020-09" db="EMBL/GenBank/DDBJ databases">
        <authorList>
            <person name="Kim M.K."/>
        </authorList>
    </citation>
    <scope>NUCLEOTIDE SEQUENCE</scope>
    <source>
        <strain evidence="3">BT702</strain>
    </source>
</reference>
<gene>
    <name evidence="3" type="ORF">IC229_03015</name>
</gene>
<name>A0A926XT93_9BACT</name>
<dbReference type="SUPFAM" id="SSF51735">
    <property type="entry name" value="NAD(P)-binding Rossmann-fold domains"/>
    <property type="match status" value="1"/>
</dbReference>
<dbReference type="RefSeq" id="WP_190885448.1">
    <property type="nucleotide sequence ID" value="NZ_JACWZY010000002.1"/>
</dbReference>
<protein>
    <submittedName>
        <fullName evidence="3">Shikimate dehydrogenase</fullName>
    </submittedName>
</protein>
<comment type="caution">
    <text evidence="3">The sequence shown here is derived from an EMBL/GenBank/DDBJ whole genome shotgun (WGS) entry which is preliminary data.</text>
</comment>
<dbReference type="Gene3D" id="3.40.50.720">
    <property type="entry name" value="NAD(P)-binding Rossmann-like Domain"/>
    <property type="match status" value="1"/>
</dbReference>
<dbReference type="EMBL" id="JACWZY010000002">
    <property type="protein sequence ID" value="MBD2699592.1"/>
    <property type="molecule type" value="Genomic_DNA"/>
</dbReference>
<evidence type="ECO:0000256" key="1">
    <source>
        <dbReference type="ARBA" id="ARBA00022857"/>
    </source>
</evidence>
<keyword evidence="1" id="KW-0521">NADP</keyword>
<dbReference type="InterPro" id="IPR006151">
    <property type="entry name" value="Shikm_DH/Glu-tRNA_Rdtase"/>
</dbReference>
<dbReference type="AlphaFoldDB" id="A0A926XT93"/>
<feature type="domain" description="Quinate/shikimate 5-dehydrogenase/glutamyl-tRNA reductase" evidence="2">
    <location>
        <begin position="152"/>
        <end position="254"/>
    </location>
</feature>
<keyword evidence="4" id="KW-1185">Reference proteome</keyword>
<organism evidence="3 4">
    <name type="scientific">Spirosoma profusum</name>
    <dbReference type="NCBI Taxonomy" id="2771354"/>
    <lineage>
        <taxon>Bacteria</taxon>
        <taxon>Pseudomonadati</taxon>
        <taxon>Bacteroidota</taxon>
        <taxon>Cytophagia</taxon>
        <taxon>Cytophagales</taxon>
        <taxon>Cytophagaceae</taxon>
        <taxon>Spirosoma</taxon>
    </lineage>
</organism>
<dbReference type="Pfam" id="PF01488">
    <property type="entry name" value="Shikimate_DH"/>
    <property type="match status" value="1"/>
</dbReference>